<dbReference type="EMBL" id="JAUNQW010000056">
    <property type="protein sequence ID" value="MDO5457995.1"/>
    <property type="molecule type" value="Genomic_DNA"/>
</dbReference>
<comment type="caution">
    <text evidence="1">The sequence shown here is derived from an EMBL/GenBank/DDBJ whole genome shotgun (WGS) entry which is preliminary data.</text>
</comment>
<organism evidence="1 2">
    <name type="scientific">Atopococcus tabaci</name>
    <dbReference type="NCBI Taxonomy" id="269774"/>
    <lineage>
        <taxon>Bacteria</taxon>
        <taxon>Bacillati</taxon>
        <taxon>Bacillota</taxon>
        <taxon>Bacilli</taxon>
        <taxon>Lactobacillales</taxon>
        <taxon>Carnobacteriaceae</taxon>
        <taxon>Atopococcus</taxon>
    </lineage>
</organism>
<evidence type="ECO:0000313" key="2">
    <source>
        <dbReference type="Proteomes" id="UP001171751"/>
    </source>
</evidence>
<proteinExistence type="predicted"/>
<keyword evidence="2" id="KW-1185">Reference proteome</keyword>
<evidence type="ECO:0000313" key="1">
    <source>
        <dbReference type="EMBL" id="MDO5457995.1"/>
    </source>
</evidence>
<dbReference type="AlphaFoldDB" id="A0AA43ZSF2"/>
<dbReference type="Proteomes" id="UP001171751">
    <property type="component" value="Unassembled WGS sequence"/>
</dbReference>
<gene>
    <name evidence="1" type="ORF">Q4F26_06565</name>
</gene>
<protein>
    <submittedName>
        <fullName evidence="1">Uncharacterized protein</fullName>
    </submittedName>
</protein>
<sequence>NKDNIIEVKPAMDANGQPYITELSATAKENLYSDYGTTAGSNVAIVPPGIESKILGGNNYQSDYTRQTEIFRNNILRTFVTPQSQAGNERSNQNVAEYINDSAITGFIVNVANDQKWVLNYINELLNLQMELMGINDAYNVYFSYSRDDVVKYVMELSAEGDEIYKNYLTNFEEEQPVGERIVSENGVEI</sequence>
<name>A0AA43ZSF2_9LACT</name>
<accession>A0AA43ZSF2</accession>
<reference evidence="1" key="1">
    <citation type="submission" date="2023-07" db="EMBL/GenBank/DDBJ databases">
        <title>Between Cages and Wild: Unraveling the Impact of Captivity on Animal Microbiomes and Antimicrobial Resistance.</title>
        <authorList>
            <person name="Schmartz G.P."/>
            <person name="Rehner J."/>
            <person name="Schuff M.J."/>
            <person name="Becker S.L."/>
            <person name="Kravczyk M."/>
            <person name="Gurevich A."/>
            <person name="Francke R."/>
            <person name="Mueller R."/>
            <person name="Keller V."/>
            <person name="Keller A."/>
        </authorList>
    </citation>
    <scope>NUCLEOTIDE SEQUENCE</scope>
    <source>
        <strain evidence="1">S39M_St_73</strain>
    </source>
</reference>
<feature type="non-terminal residue" evidence="1">
    <location>
        <position position="1"/>
    </location>
</feature>